<keyword evidence="6" id="KW-0687">Ribonucleoprotein</keyword>
<dbReference type="PANTHER" id="PTHR21026:SF2">
    <property type="entry name" value="LARGE RIBOSOMAL SUBUNIT PROTEIN BL32M"/>
    <property type="match status" value="1"/>
</dbReference>
<keyword evidence="12" id="KW-1185">Reference proteome</keyword>
<dbReference type="GO" id="GO:0006412">
    <property type="term" value="P:translation"/>
    <property type="evidence" value="ECO:0007669"/>
    <property type="project" value="InterPro"/>
</dbReference>
<keyword evidence="4" id="KW-0689">Ribosomal protein</keyword>
<dbReference type="InterPro" id="IPR011332">
    <property type="entry name" value="Ribosomal_zn-bd"/>
</dbReference>
<organism evidence="11 12">
    <name type="scientific">Aquatica leii</name>
    <dbReference type="NCBI Taxonomy" id="1421715"/>
    <lineage>
        <taxon>Eukaryota</taxon>
        <taxon>Metazoa</taxon>
        <taxon>Ecdysozoa</taxon>
        <taxon>Arthropoda</taxon>
        <taxon>Hexapoda</taxon>
        <taxon>Insecta</taxon>
        <taxon>Pterygota</taxon>
        <taxon>Neoptera</taxon>
        <taxon>Endopterygota</taxon>
        <taxon>Coleoptera</taxon>
        <taxon>Polyphaga</taxon>
        <taxon>Elateriformia</taxon>
        <taxon>Elateroidea</taxon>
        <taxon>Lampyridae</taxon>
        <taxon>Luciolinae</taxon>
        <taxon>Aquatica</taxon>
    </lineage>
</organism>
<keyword evidence="5" id="KW-0496">Mitochondrion</keyword>
<comment type="subcellular location">
    <subcellularLocation>
        <location evidence="1">Mitochondrion</location>
    </subcellularLocation>
</comment>
<dbReference type="Proteomes" id="UP001353858">
    <property type="component" value="Unassembled WGS sequence"/>
</dbReference>
<comment type="function">
    <text evidence="9">Component of the mitochondrial large ribosomal subunit (mt-LSU). The mitochondrial ribosome (mitoribosome) is a large ribonucleoprotein complex responsible for the synthesis of proteins inside mitochondria.</text>
</comment>
<evidence type="ECO:0000313" key="12">
    <source>
        <dbReference type="Proteomes" id="UP001353858"/>
    </source>
</evidence>
<evidence type="ECO:0000313" key="11">
    <source>
        <dbReference type="EMBL" id="KAK4880877.1"/>
    </source>
</evidence>
<reference evidence="12" key="1">
    <citation type="submission" date="2023-01" db="EMBL/GenBank/DDBJ databases">
        <title>Key to firefly adult light organ development and bioluminescence: homeobox transcription factors regulate luciferase expression and transportation to peroxisome.</title>
        <authorList>
            <person name="Fu X."/>
        </authorList>
    </citation>
    <scope>NUCLEOTIDE SEQUENCE [LARGE SCALE GENOMIC DNA]</scope>
</reference>
<evidence type="ECO:0000256" key="7">
    <source>
        <dbReference type="ARBA" id="ARBA00039935"/>
    </source>
</evidence>
<evidence type="ECO:0000256" key="1">
    <source>
        <dbReference type="ARBA" id="ARBA00004173"/>
    </source>
</evidence>
<feature type="compositionally biased region" description="Low complexity" evidence="10">
    <location>
        <begin position="177"/>
        <end position="187"/>
    </location>
</feature>
<evidence type="ECO:0000256" key="9">
    <source>
        <dbReference type="ARBA" id="ARBA00045766"/>
    </source>
</evidence>
<dbReference type="PANTHER" id="PTHR21026">
    <property type="entry name" value="39S RIBOSOMAL PROTEIN L32, MITOCHONDRIAL"/>
    <property type="match status" value="1"/>
</dbReference>
<evidence type="ECO:0000256" key="4">
    <source>
        <dbReference type="ARBA" id="ARBA00022980"/>
    </source>
</evidence>
<dbReference type="AlphaFoldDB" id="A0AAN7SHA9"/>
<feature type="region of interest" description="Disordered" evidence="10">
    <location>
        <begin position="174"/>
        <end position="195"/>
    </location>
</feature>
<dbReference type="SUPFAM" id="SSF57829">
    <property type="entry name" value="Zn-binding ribosomal proteins"/>
    <property type="match status" value="1"/>
</dbReference>
<proteinExistence type="inferred from homology"/>
<evidence type="ECO:0000256" key="8">
    <source>
        <dbReference type="ARBA" id="ARBA00042577"/>
    </source>
</evidence>
<keyword evidence="3" id="KW-0809">Transit peptide</keyword>
<dbReference type="EMBL" id="JARPUR010000002">
    <property type="protein sequence ID" value="KAK4880877.1"/>
    <property type="molecule type" value="Genomic_DNA"/>
</dbReference>
<evidence type="ECO:0000256" key="3">
    <source>
        <dbReference type="ARBA" id="ARBA00022946"/>
    </source>
</evidence>
<name>A0AAN7SHA9_9COLE</name>
<protein>
    <recommendedName>
        <fullName evidence="7">Large ribosomal subunit protein bL32m</fullName>
    </recommendedName>
    <alternativeName>
        <fullName evidence="8">39S ribosomal protein L32, mitochondrial</fullName>
    </alternativeName>
</protein>
<evidence type="ECO:0000256" key="2">
    <source>
        <dbReference type="ARBA" id="ARBA00008560"/>
    </source>
</evidence>
<accession>A0AAN7SHA9</accession>
<evidence type="ECO:0000256" key="5">
    <source>
        <dbReference type="ARBA" id="ARBA00023128"/>
    </source>
</evidence>
<comment type="caution">
    <text evidence="11">The sequence shown here is derived from an EMBL/GenBank/DDBJ whole genome shotgun (WGS) entry which is preliminary data.</text>
</comment>
<dbReference type="GO" id="GO:0005762">
    <property type="term" value="C:mitochondrial large ribosomal subunit"/>
    <property type="evidence" value="ECO:0007669"/>
    <property type="project" value="TreeGrafter"/>
</dbReference>
<dbReference type="GO" id="GO:0003735">
    <property type="term" value="F:structural constituent of ribosome"/>
    <property type="evidence" value="ECO:0007669"/>
    <property type="project" value="TreeGrafter"/>
</dbReference>
<evidence type="ECO:0000256" key="6">
    <source>
        <dbReference type="ARBA" id="ARBA00023274"/>
    </source>
</evidence>
<dbReference type="InterPro" id="IPR051991">
    <property type="entry name" value="Mitoribosomal_protein_bL32"/>
</dbReference>
<evidence type="ECO:0000256" key="10">
    <source>
        <dbReference type="SAM" id="MobiDB-lite"/>
    </source>
</evidence>
<comment type="similarity">
    <text evidence="2">Belongs to the bacterial ribosomal protein bL32 family.</text>
</comment>
<gene>
    <name evidence="11" type="ORF">RN001_004196</name>
</gene>
<sequence length="195" mass="22127">MAVSLLNRLRITIQRLDLTITNFFAKRYPPELCYALGGDLPPSPKPLSIKDIIGDGFLWGVPTNRRTIEKRLKRKFGNPYYVYKIMVPKTTLRVCNVCGDDHEVGVLCPTCYKKVITETTQMQDAIQNELGLSPVENEIVVLYAGEKDSQPPEYWEGKRIVEIDKPRPAWFSKNLLQQTTQQPATTTDVKPSDLG</sequence>